<dbReference type="Proteomes" id="UP000054845">
    <property type="component" value="Unassembled WGS sequence"/>
</dbReference>
<dbReference type="CDD" id="cd18622">
    <property type="entry name" value="GH32_Inu-like"/>
    <property type="match status" value="1"/>
</dbReference>
<feature type="domain" description="Glycosyl hydrolase family 32 C-terminal" evidence="7">
    <location>
        <begin position="411"/>
        <end position="553"/>
    </location>
</feature>
<dbReference type="STRING" id="401625.A0A0P1BLK9"/>
<evidence type="ECO:0000256" key="4">
    <source>
        <dbReference type="RuleBase" id="RU362110"/>
    </source>
</evidence>
<evidence type="ECO:0000256" key="5">
    <source>
        <dbReference type="SAM" id="SignalP"/>
    </source>
</evidence>
<evidence type="ECO:0000313" key="9">
    <source>
        <dbReference type="Proteomes" id="UP000054845"/>
    </source>
</evidence>
<dbReference type="InterPro" id="IPR018053">
    <property type="entry name" value="Glyco_hydro_32_AS"/>
</dbReference>
<accession>A0A0P1BLK9</accession>
<evidence type="ECO:0000259" key="7">
    <source>
        <dbReference type="Pfam" id="PF08244"/>
    </source>
</evidence>
<dbReference type="OrthoDB" id="202537at2759"/>
<dbReference type="InterPro" id="IPR023296">
    <property type="entry name" value="Glyco_hydro_beta-prop_sf"/>
</dbReference>
<protein>
    <submittedName>
        <fullName evidence="8">Probable suc2-invertase (Sucrose hydrolyzing enzyme)</fullName>
    </submittedName>
</protein>
<dbReference type="Pfam" id="PF08244">
    <property type="entry name" value="Glyco_hydro_32C"/>
    <property type="match status" value="1"/>
</dbReference>
<dbReference type="SUPFAM" id="SSF75005">
    <property type="entry name" value="Arabinanase/levansucrase/invertase"/>
    <property type="match status" value="1"/>
</dbReference>
<dbReference type="InterPro" id="IPR001362">
    <property type="entry name" value="Glyco_hydro_32"/>
</dbReference>
<dbReference type="EMBL" id="CCYA01000254">
    <property type="protein sequence ID" value="CEH17286.1"/>
    <property type="molecule type" value="Genomic_DNA"/>
</dbReference>
<dbReference type="Gene3D" id="2.115.10.20">
    <property type="entry name" value="Glycosyl hydrolase domain, family 43"/>
    <property type="match status" value="1"/>
</dbReference>
<dbReference type="Gene3D" id="2.60.120.560">
    <property type="entry name" value="Exo-inulinase, domain 1"/>
    <property type="match status" value="1"/>
</dbReference>
<dbReference type="AlphaFoldDB" id="A0A0P1BLK9"/>
<keyword evidence="2 4" id="KW-0378">Hydrolase</keyword>
<dbReference type="GO" id="GO:0004575">
    <property type="term" value="F:sucrose alpha-glucosidase activity"/>
    <property type="evidence" value="ECO:0007669"/>
    <property type="project" value="TreeGrafter"/>
</dbReference>
<dbReference type="Pfam" id="PF00251">
    <property type="entry name" value="Glyco_hydro_32N"/>
    <property type="match status" value="1"/>
</dbReference>
<dbReference type="PANTHER" id="PTHR42800">
    <property type="entry name" value="EXOINULINASE INUD (AFU_ORTHOLOGUE AFUA_5G00480)"/>
    <property type="match status" value="1"/>
</dbReference>
<reference evidence="8 9" key="1">
    <citation type="submission" date="2014-09" db="EMBL/GenBank/DDBJ databases">
        <authorList>
            <person name="Magalhaes I.L.F."/>
            <person name="Oliveira U."/>
            <person name="Santos F.R."/>
            <person name="Vidigal T.H.D.A."/>
            <person name="Brescovit A.D."/>
            <person name="Santos A.J."/>
        </authorList>
    </citation>
    <scope>NUCLEOTIDE SEQUENCE [LARGE SCALE GENOMIC DNA]</scope>
</reference>
<dbReference type="InterPro" id="IPR013189">
    <property type="entry name" value="Glyco_hydro_32_C"/>
</dbReference>
<keyword evidence="9" id="KW-1185">Reference proteome</keyword>
<dbReference type="SMART" id="SM00640">
    <property type="entry name" value="Glyco_32"/>
    <property type="match status" value="1"/>
</dbReference>
<organism evidence="8 9">
    <name type="scientific">Ceraceosorus bombacis</name>
    <dbReference type="NCBI Taxonomy" id="401625"/>
    <lineage>
        <taxon>Eukaryota</taxon>
        <taxon>Fungi</taxon>
        <taxon>Dikarya</taxon>
        <taxon>Basidiomycota</taxon>
        <taxon>Ustilaginomycotina</taxon>
        <taxon>Exobasidiomycetes</taxon>
        <taxon>Ceraceosorales</taxon>
        <taxon>Ceraceosoraceae</taxon>
        <taxon>Ceraceosorus</taxon>
    </lineage>
</organism>
<evidence type="ECO:0000256" key="3">
    <source>
        <dbReference type="ARBA" id="ARBA00023295"/>
    </source>
</evidence>
<evidence type="ECO:0000259" key="6">
    <source>
        <dbReference type="Pfam" id="PF00251"/>
    </source>
</evidence>
<dbReference type="InterPro" id="IPR013320">
    <property type="entry name" value="ConA-like_dom_sf"/>
</dbReference>
<dbReference type="FunFam" id="2.115.10.20:FF:000002">
    <property type="entry name" value="Invertase 2"/>
    <property type="match status" value="1"/>
</dbReference>
<sequence>MLRSLFGAAASVAALAVAVTAHPTASSEASGQAVTKNRTTCATSNGAAAFKGMYQEINRPQIHYSPSAGFMNDPNGLFVDDDGLFHLYFQYNPNQTVAGNQHWGHATSKDGYAWDNHPIALAPEKAGEGIFSGSIVVDRNNTSGFFGDDVKPGDRVVAIYTLNTEDNQTQDIAYSKDGGYTFTKYERNPVIDLKTTQFRDPKVFWDEQHSHWVMAVAHPQSYEVGFYTSADLKSWQETSRFSGGLWGYQFECPGLVQIPIVGGPRNGEKMWTLLVSINPGAPLGGSVQQYFFGDFSNGKFTANDTAVRFADFGKDFYAAQTYFNAPEGQAIIQGWASNWQYTQVAPTARGDSGWRSAQSLPRTMTARWTQYNPMYNGYQLSMEPLPFGTLAGAELAQRATSNTTVQLKGDGAFDVRATFAVPADAKNAETARLRVKTRGGAFLDVGALVKPGDPATIYTDRRKAGVTFADTNSFFTDRASVAVMPLRRDPADAKSDQLIDLHVVVDRTLTEVFAQNGTVSASTLTYWDNNEFPSSLQIGLSSKDITLESLSVKPIASTWKRCASY</sequence>
<keyword evidence="5" id="KW-0732">Signal</keyword>
<evidence type="ECO:0000256" key="1">
    <source>
        <dbReference type="ARBA" id="ARBA00009902"/>
    </source>
</evidence>
<feature type="domain" description="Glycosyl hydrolase family 32 N-terminal" evidence="6">
    <location>
        <begin position="63"/>
        <end position="367"/>
    </location>
</feature>
<feature type="chain" id="PRO_5006059642" evidence="5">
    <location>
        <begin position="22"/>
        <end position="565"/>
    </location>
</feature>
<dbReference type="GO" id="GO:0005987">
    <property type="term" value="P:sucrose catabolic process"/>
    <property type="evidence" value="ECO:0007669"/>
    <property type="project" value="TreeGrafter"/>
</dbReference>
<dbReference type="GO" id="GO:0000324">
    <property type="term" value="C:fungal-type vacuole"/>
    <property type="evidence" value="ECO:0007669"/>
    <property type="project" value="TreeGrafter"/>
</dbReference>
<comment type="similarity">
    <text evidence="1 4">Belongs to the glycosyl hydrolase 32 family.</text>
</comment>
<dbReference type="SUPFAM" id="SSF49899">
    <property type="entry name" value="Concanavalin A-like lectins/glucanases"/>
    <property type="match status" value="1"/>
</dbReference>
<dbReference type="PANTHER" id="PTHR42800:SF2">
    <property type="entry name" value="INVERTASE-RELATED"/>
    <property type="match status" value="1"/>
</dbReference>
<dbReference type="InterPro" id="IPR013148">
    <property type="entry name" value="Glyco_hydro_32_N"/>
</dbReference>
<proteinExistence type="inferred from homology"/>
<feature type="signal peptide" evidence="5">
    <location>
        <begin position="1"/>
        <end position="21"/>
    </location>
</feature>
<evidence type="ECO:0000313" key="8">
    <source>
        <dbReference type="EMBL" id="CEH17286.1"/>
    </source>
</evidence>
<dbReference type="PROSITE" id="PS00609">
    <property type="entry name" value="GLYCOSYL_HYDROL_F32"/>
    <property type="match status" value="1"/>
</dbReference>
<evidence type="ECO:0000256" key="2">
    <source>
        <dbReference type="ARBA" id="ARBA00022801"/>
    </source>
</evidence>
<name>A0A0P1BLK9_9BASI</name>
<keyword evidence="3 4" id="KW-0326">Glycosidase</keyword>